<keyword evidence="12" id="KW-1185">Reference proteome</keyword>
<dbReference type="EMBL" id="JPGY02000001">
    <property type="protein sequence ID" value="KRU13542.1"/>
    <property type="molecule type" value="Genomic_DNA"/>
</dbReference>
<evidence type="ECO:0000313" key="10">
    <source>
        <dbReference type="EMBL" id="KRU13542.1"/>
    </source>
</evidence>
<dbReference type="RefSeq" id="WP_003440971.1">
    <property type="nucleotide sequence ID" value="NZ_ANZB01000001.1"/>
</dbReference>
<dbReference type="InterPro" id="IPR055166">
    <property type="entry name" value="Transc_reg_Sar_Rot_HTH"/>
</dbReference>
<dbReference type="Pfam" id="PF22381">
    <property type="entry name" value="Staph_reg_Sar_Rot"/>
    <property type="match status" value="1"/>
</dbReference>
<evidence type="ECO:0000313" key="11">
    <source>
        <dbReference type="Proteomes" id="UP000028042"/>
    </source>
</evidence>
<dbReference type="SMART" id="SM00347">
    <property type="entry name" value="HTH_MARR"/>
    <property type="match status" value="1"/>
</dbReference>
<reference evidence="10" key="2">
    <citation type="submission" date="2015-10" db="EMBL/GenBank/DDBJ databases">
        <title>Improved Draft Genome Sequence of Clostridium pasteurianum Strain ATCC 6013 (DSM 525) Using a Hybrid Next-Generation Sequencing Approach.</title>
        <authorList>
            <person name="Pyne M.E."/>
            <person name="Utturkar S.M."/>
            <person name="Brown S.D."/>
            <person name="Moo-Young M."/>
            <person name="Chung D.A."/>
            <person name="Chou P.C."/>
        </authorList>
    </citation>
    <scope>NUCLEOTIDE SEQUENCE</scope>
    <source>
        <strain evidence="10">ATCC 6013</strain>
    </source>
</reference>
<evidence type="ECO:0000256" key="6">
    <source>
        <dbReference type="ARBA" id="ARBA00047188"/>
    </source>
</evidence>
<dbReference type="InterPro" id="IPR036390">
    <property type="entry name" value="WH_DNA-bd_sf"/>
</dbReference>
<comment type="similarity">
    <text evidence="5">Belongs to the SarZ family.</text>
</comment>
<comment type="subcellular location">
    <subcellularLocation>
        <location evidence="1">Cytoplasm</location>
    </subcellularLocation>
</comment>
<keyword evidence="3" id="KW-0238">DNA-binding</keyword>
<dbReference type="Proteomes" id="UP000028042">
    <property type="component" value="Unassembled WGS sequence"/>
</dbReference>
<dbReference type="eggNOG" id="COG1846">
    <property type="taxonomic scope" value="Bacteria"/>
</dbReference>
<dbReference type="PANTHER" id="PTHR42756">
    <property type="entry name" value="TRANSCRIPTIONAL REGULATOR, MARR"/>
    <property type="match status" value="1"/>
</dbReference>
<reference evidence="10 11" key="3">
    <citation type="journal article" name="Genome Announc.">
        <title>Improved Draft Genome Sequence of Clostridium pasteurianum Strain ATCC 6013 (DSM 525) Using a Hybrid Next-Generation Sequencing Approach.</title>
        <authorList>
            <person name="Pyne M.E."/>
            <person name="Utturkar S."/>
            <person name="Brown S.D."/>
            <person name="Moo-Young M."/>
            <person name="Chung D.A."/>
            <person name="Chou C.P."/>
        </authorList>
    </citation>
    <scope>NUCLEOTIDE SEQUENCE [LARGE SCALE GENOMIC DNA]</scope>
    <source>
        <strain evidence="10 11">ATCC 6013</strain>
    </source>
</reference>
<dbReference type="InterPro" id="IPR000835">
    <property type="entry name" value="HTH_MarR-typ"/>
</dbReference>
<keyword evidence="2" id="KW-0805">Transcription regulation</keyword>
<proteinExistence type="inferred from homology"/>
<evidence type="ECO:0000256" key="3">
    <source>
        <dbReference type="ARBA" id="ARBA00023125"/>
    </source>
</evidence>
<dbReference type="GO" id="GO:0005737">
    <property type="term" value="C:cytoplasm"/>
    <property type="evidence" value="ECO:0007669"/>
    <property type="project" value="UniProtKB-SubCell"/>
</dbReference>
<dbReference type="KEGG" id="cpat:CLPA_c03580"/>
<evidence type="ECO:0000256" key="4">
    <source>
        <dbReference type="ARBA" id="ARBA00023163"/>
    </source>
</evidence>
<evidence type="ECO:0000256" key="2">
    <source>
        <dbReference type="ARBA" id="ARBA00023015"/>
    </source>
</evidence>
<sequence length="151" mass="17279">MNIIEELRYLIVCVNKEGTKKLAEILKPLNITPNQSEVLMVLSKNEPLSLKELGELLICESKSPSRLVQRLVNNGLVYKSKSINDNRKSVLHLTQEGRKLIPLIMEKEIIFNQILSDSISNKIDISILNDILHTQIKNTGSEKKIKIRKYM</sequence>
<feature type="domain" description="HTH marR-type" evidence="8">
    <location>
        <begin position="1"/>
        <end position="137"/>
    </location>
</feature>
<evidence type="ECO:0000256" key="7">
    <source>
        <dbReference type="ARBA" id="ARBA00047207"/>
    </source>
</evidence>
<dbReference type="GO" id="GO:0003700">
    <property type="term" value="F:DNA-binding transcription factor activity"/>
    <property type="evidence" value="ECO:0007669"/>
    <property type="project" value="InterPro"/>
</dbReference>
<organism evidence="9 12">
    <name type="scientific">Clostridium pasteurianum DSM 525 = ATCC 6013</name>
    <dbReference type="NCBI Taxonomy" id="1262449"/>
    <lineage>
        <taxon>Bacteria</taxon>
        <taxon>Bacillati</taxon>
        <taxon>Bacillota</taxon>
        <taxon>Clostridia</taxon>
        <taxon>Eubacteriales</taxon>
        <taxon>Clostridiaceae</taxon>
        <taxon>Clostridium</taxon>
    </lineage>
</organism>
<accession>A0A0H3J3H2</accession>
<keyword evidence="4" id="KW-0804">Transcription</keyword>
<gene>
    <name evidence="9" type="ORF">CLPA_c03580</name>
    <name evidence="10" type="ORF">CP6013_02790</name>
</gene>
<dbReference type="PROSITE" id="PS50995">
    <property type="entry name" value="HTH_MARR_2"/>
    <property type="match status" value="1"/>
</dbReference>
<dbReference type="Proteomes" id="UP000030905">
    <property type="component" value="Chromosome"/>
</dbReference>
<name>A0A0H3J3H2_CLOPA</name>
<dbReference type="KEGG" id="cpae:CPAST_c03580"/>
<evidence type="ECO:0000313" key="9">
    <source>
        <dbReference type="EMBL" id="AJA50446.1"/>
    </source>
</evidence>
<dbReference type="PATRIC" id="fig|1262449.3.peg.249"/>
<dbReference type="InterPro" id="IPR036388">
    <property type="entry name" value="WH-like_DNA-bd_sf"/>
</dbReference>
<dbReference type="AlphaFoldDB" id="A0A0H3J3H2"/>
<protein>
    <recommendedName>
        <fullName evidence="6">HTH-type transcriptional regulator SarZ</fullName>
    </recommendedName>
    <alternativeName>
        <fullName evidence="7">Staphylococcal accessory regulator Z</fullName>
    </alternativeName>
</protein>
<reference evidence="9 12" key="1">
    <citation type="journal article" date="2015" name="Genome Announc.">
        <title>Complete Genome Sequence of the Nitrogen-Fixing and Solvent-Producing Clostridium pasteurianum DSM 525.</title>
        <authorList>
            <person name="Poehlein A."/>
            <person name="Grosse-Honebrink A."/>
            <person name="Zhang Y."/>
            <person name="Minton N.P."/>
            <person name="Daniel R."/>
        </authorList>
    </citation>
    <scope>NUCLEOTIDE SEQUENCE [LARGE SCALE GENOMIC DNA]</scope>
    <source>
        <strain evidence="9">DSM 525</strain>
        <strain evidence="12">DSM 525 / ATCC 6013</strain>
    </source>
</reference>
<dbReference type="GO" id="GO:0003677">
    <property type="term" value="F:DNA binding"/>
    <property type="evidence" value="ECO:0007669"/>
    <property type="project" value="UniProtKB-KW"/>
</dbReference>
<evidence type="ECO:0000259" key="8">
    <source>
        <dbReference type="PROSITE" id="PS50995"/>
    </source>
</evidence>
<dbReference type="PANTHER" id="PTHR42756:SF1">
    <property type="entry name" value="TRANSCRIPTIONAL REPRESSOR OF EMRAB OPERON"/>
    <property type="match status" value="1"/>
</dbReference>
<evidence type="ECO:0000313" key="12">
    <source>
        <dbReference type="Proteomes" id="UP000030905"/>
    </source>
</evidence>
<dbReference type="GeneID" id="93072602"/>
<evidence type="ECO:0000256" key="1">
    <source>
        <dbReference type="ARBA" id="ARBA00004496"/>
    </source>
</evidence>
<evidence type="ECO:0000256" key="5">
    <source>
        <dbReference type="ARBA" id="ARBA00046337"/>
    </source>
</evidence>
<dbReference type="SUPFAM" id="SSF46785">
    <property type="entry name" value="Winged helix' DNA-binding domain"/>
    <property type="match status" value="1"/>
</dbReference>
<dbReference type="Gene3D" id="1.10.10.10">
    <property type="entry name" value="Winged helix-like DNA-binding domain superfamily/Winged helix DNA-binding domain"/>
    <property type="match status" value="1"/>
</dbReference>
<dbReference type="EMBL" id="CP009268">
    <property type="protein sequence ID" value="AJA50446.1"/>
    <property type="molecule type" value="Genomic_DNA"/>
</dbReference>